<comment type="similarity">
    <text evidence="1">Belongs to the ABC transporter superfamily.</text>
</comment>
<organism evidence="7 8">
    <name type="scientific">Halorhabdus tiamatea SARL4B</name>
    <dbReference type="NCBI Taxonomy" id="1033806"/>
    <lineage>
        <taxon>Archaea</taxon>
        <taxon>Methanobacteriati</taxon>
        <taxon>Methanobacteriota</taxon>
        <taxon>Stenosarchaea group</taxon>
        <taxon>Halobacteria</taxon>
        <taxon>Halobacteriales</taxon>
        <taxon>Haloarculaceae</taxon>
        <taxon>Halorhabdus</taxon>
    </lineage>
</organism>
<dbReference type="PANTHER" id="PTHR42711:SF5">
    <property type="entry name" value="ABC TRANSPORTER ATP-BINDING PROTEIN NATA"/>
    <property type="match status" value="1"/>
</dbReference>
<dbReference type="eggNOG" id="arCOG00196">
    <property type="taxonomic scope" value="Archaea"/>
</dbReference>
<dbReference type="AlphaFoldDB" id="F7PNN5"/>
<evidence type="ECO:0000313" key="6">
    <source>
        <dbReference type="EMBL" id="CCQ33729.1"/>
    </source>
</evidence>
<feature type="domain" description="ABC transporter" evidence="5">
    <location>
        <begin position="13"/>
        <end position="249"/>
    </location>
</feature>
<dbReference type="KEGG" id="hti:HTIA_1602"/>
<dbReference type="Proteomes" id="UP000015381">
    <property type="component" value="Chromosome I"/>
</dbReference>
<gene>
    <name evidence="7" type="ORF">HLRTI_002712</name>
    <name evidence="6" type="ORF">HTIA_1602</name>
</gene>
<keyword evidence="2" id="KW-0813">Transport</keyword>
<dbReference type="InterPro" id="IPR027417">
    <property type="entry name" value="P-loop_NTPase"/>
</dbReference>
<evidence type="ECO:0000256" key="1">
    <source>
        <dbReference type="ARBA" id="ARBA00005417"/>
    </source>
</evidence>
<accession>F7PNN5</accession>
<dbReference type="Pfam" id="PF00005">
    <property type="entry name" value="ABC_tran"/>
    <property type="match status" value="1"/>
</dbReference>
<dbReference type="GO" id="GO:0016887">
    <property type="term" value="F:ATP hydrolysis activity"/>
    <property type="evidence" value="ECO:0007669"/>
    <property type="project" value="InterPro"/>
</dbReference>
<dbReference type="SMART" id="SM00382">
    <property type="entry name" value="AAA"/>
    <property type="match status" value="1"/>
</dbReference>
<dbReference type="SUPFAM" id="SSF52540">
    <property type="entry name" value="P-loop containing nucleoside triphosphate hydrolases"/>
    <property type="match status" value="1"/>
</dbReference>
<keyword evidence="4 6" id="KW-0067">ATP-binding</keyword>
<keyword evidence="9" id="KW-1185">Reference proteome</keyword>
<dbReference type="InterPro" id="IPR050763">
    <property type="entry name" value="ABC_transporter_ATP-binding"/>
</dbReference>
<evidence type="ECO:0000256" key="2">
    <source>
        <dbReference type="ARBA" id="ARBA00022448"/>
    </source>
</evidence>
<dbReference type="EMBL" id="AFNT02000038">
    <property type="protein sequence ID" value="ERJ05270.1"/>
    <property type="molecule type" value="Genomic_DNA"/>
</dbReference>
<protein>
    <submittedName>
        <fullName evidence="7">ABC transporter protein</fullName>
    </submittedName>
    <submittedName>
        <fullName evidence="6">ABC transporter, ATP-binding protein</fullName>
    </submittedName>
</protein>
<dbReference type="HOGENOM" id="CLU_000604_1_2_2"/>
<evidence type="ECO:0000313" key="7">
    <source>
        <dbReference type="EMBL" id="ERJ05270.1"/>
    </source>
</evidence>
<dbReference type="GeneID" id="23799848"/>
<dbReference type="CDD" id="cd03230">
    <property type="entry name" value="ABC_DR_subfamily_A"/>
    <property type="match status" value="1"/>
</dbReference>
<sequence>MKDREHTDESVAVSVSGLTKTYTGEDGDVMAVDGVSFDIPSGQVVGLLGPNGAGKTTTVKAILGLVTPTSGTVSVHGIPVHEERSRAYTRVSAVLEGARNVYWRLTVRENLAFFAGLQGIDPKTRRAEHDDIIETLGLEAKADEPVRNLSRGMKQKVAFGCTLARETPTLFLDEPMLGLDVTTTRDLETEIRRLARQEDKTIVLTSHDMDVIQAVCDRVIVLDGGRVIADDSVENLLDAFEAQTYRVRIDGGPAKGLRETLAERFRVLDWDTDTDTTTFELALTDSDEFFACVNVLDEANVSVQTFTEIEPNLEDIFVDLVETTEAPLLEVPQ</sequence>
<reference evidence="6 9" key="3">
    <citation type="journal article" date="2014" name="Environ. Microbiol.">
        <title>Halorhabdus tiamatea: proteogenomics and glycosidase activity measurements identify the first cultivated euryarchaeon from a deep-sea anoxic brine lake as potential polysaccharide degrader.</title>
        <authorList>
            <person name="Werner J."/>
            <person name="Ferrer M."/>
            <person name="Michel G."/>
            <person name="Mann A.J."/>
            <person name="Huang S."/>
            <person name="Juarez S."/>
            <person name="Ciordia S."/>
            <person name="Albar J.P."/>
            <person name="Alcaide M."/>
            <person name="La Cono V."/>
            <person name="Yakimov M.M."/>
            <person name="Antunes A."/>
            <person name="Taborda M."/>
            <person name="Da Costa M.S."/>
            <person name="Amann R.I."/>
            <person name="Gloeckner F.O."/>
            <person name="Golyshina O.V."/>
            <person name="Golyshin P.N."/>
            <person name="Teeling H."/>
        </authorList>
    </citation>
    <scope>NUCLEOTIDE SEQUENCE [LARGE SCALE GENOMIC DNA]</scope>
    <source>
        <strain evidence="9">SARL4B</strain>
        <strain evidence="6">Type strain: SARL4B</strain>
    </source>
</reference>
<dbReference type="PROSITE" id="PS50893">
    <property type="entry name" value="ABC_TRANSPORTER_2"/>
    <property type="match status" value="1"/>
</dbReference>
<keyword evidence="3" id="KW-0547">Nucleotide-binding</keyword>
<dbReference type="PANTHER" id="PTHR42711">
    <property type="entry name" value="ABC TRANSPORTER ATP-BINDING PROTEIN"/>
    <property type="match status" value="1"/>
</dbReference>
<dbReference type="OrthoDB" id="87732at2157"/>
<proteinExistence type="inferred from homology"/>
<evidence type="ECO:0000313" key="8">
    <source>
        <dbReference type="Proteomes" id="UP000003861"/>
    </source>
</evidence>
<reference evidence="7 8" key="2">
    <citation type="journal article" date="2013" name="PLoS ONE">
        <title>INDIGO - INtegrated Data Warehouse of MIcrobial GenOmes with Examples from the Red Sea Extremophiles.</title>
        <authorList>
            <person name="Alam I."/>
            <person name="Antunes A."/>
            <person name="Kamau A.A."/>
            <person name="Ba Alawi W."/>
            <person name="Kalkatawi M."/>
            <person name="Stingl U."/>
            <person name="Bajic V.B."/>
        </authorList>
    </citation>
    <scope>NUCLEOTIDE SEQUENCE [LARGE SCALE GENOMIC DNA]</scope>
    <source>
        <strain evidence="7 8">SARL4B</strain>
    </source>
</reference>
<dbReference type="GO" id="GO:0005524">
    <property type="term" value="F:ATP binding"/>
    <property type="evidence" value="ECO:0007669"/>
    <property type="project" value="UniProtKB-KW"/>
</dbReference>
<name>F7PNN5_9EURY</name>
<dbReference type="PATRIC" id="fig|1033806.12.peg.1590"/>
<reference evidence="7 8" key="1">
    <citation type="journal article" date="2011" name="J. Bacteriol.">
        <title>Genome sequence of Halorhabdus tiamatea, the first archaeon isolated from a deep-sea anoxic brine lake.</title>
        <authorList>
            <person name="Antunes A."/>
            <person name="Alam I."/>
            <person name="Bajic V.B."/>
            <person name="Stingl U."/>
        </authorList>
    </citation>
    <scope>NUCLEOTIDE SEQUENCE [LARGE SCALE GENOMIC DNA]</scope>
    <source>
        <strain evidence="7 8">SARL4B</strain>
    </source>
</reference>
<evidence type="ECO:0000256" key="4">
    <source>
        <dbReference type="ARBA" id="ARBA00022840"/>
    </source>
</evidence>
<evidence type="ECO:0000259" key="5">
    <source>
        <dbReference type="PROSITE" id="PS50893"/>
    </source>
</evidence>
<dbReference type="Proteomes" id="UP000003861">
    <property type="component" value="Unassembled WGS sequence"/>
</dbReference>
<dbReference type="EMBL" id="HF571520">
    <property type="protein sequence ID" value="CCQ33729.1"/>
    <property type="molecule type" value="Genomic_DNA"/>
</dbReference>
<dbReference type="RefSeq" id="WP_008527643.1">
    <property type="nucleotide sequence ID" value="NC_021921.1"/>
</dbReference>
<dbReference type="InterPro" id="IPR003439">
    <property type="entry name" value="ABC_transporter-like_ATP-bd"/>
</dbReference>
<dbReference type="Gene3D" id="3.40.50.300">
    <property type="entry name" value="P-loop containing nucleotide triphosphate hydrolases"/>
    <property type="match status" value="1"/>
</dbReference>
<evidence type="ECO:0000313" key="9">
    <source>
        <dbReference type="Proteomes" id="UP000015381"/>
    </source>
</evidence>
<evidence type="ECO:0000256" key="3">
    <source>
        <dbReference type="ARBA" id="ARBA00022741"/>
    </source>
</evidence>
<dbReference type="InterPro" id="IPR003593">
    <property type="entry name" value="AAA+_ATPase"/>
</dbReference>
<dbReference type="STRING" id="1033806.HTIA_1602"/>